<accession>A0AAQ3Q7Y1</accession>
<dbReference type="Proteomes" id="UP001327560">
    <property type="component" value="Chromosome 3"/>
</dbReference>
<gene>
    <name evidence="2" type="ORF">Cni_G09702</name>
</gene>
<evidence type="ECO:0000313" key="3">
    <source>
        <dbReference type="Proteomes" id="UP001327560"/>
    </source>
</evidence>
<feature type="domain" description="Endonuclease/exonuclease/phosphatase" evidence="1">
    <location>
        <begin position="86"/>
        <end position="208"/>
    </location>
</feature>
<protein>
    <recommendedName>
        <fullName evidence="1">Endonuclease/exonuclease/phosphatase domain-containing protein</fullName>
    </recommendedName>
</protein>
<evidence type="ECO:0000259" key="1">
    <source>
        <dbReference type="Pfam" id="PF14529"/>
    </source>
</evidence>
<dbReference type="PANTHER" id="PTHR33710">
    <property type="entry name" value="BNAC02G09200D PROTEIN"/>
    <property type="match status" value="1"/>
</dbReference>
<dbReference type="InterPro" id="IPR036691">
    <property type="entry name" value="Endo/exonu/phosph_ase_sf"/>
</dbReference>
<organism evidence="2 3">
    <name type="scientific">Canna indica</name>
    <name type="common">Indian-shot</name>
    <dbReference type="NCBI Taxonomy" id="4628"/>
    <lineage>
        <taxon>Eukaryota</taxon>
        <taxon>Viridiplantae</taxon>
        <taxon>Streptophyta</taxon>
        <taxon>Embryophyta</taxon>
        <taxon>Tracheophyta</taxon>
        <taxon>Spermatophyta</taxon>
        <taxon>Magnoliopsida</taxon>
        <taxon>Liliopsida</taxon>
        <taxon>Zingiberales</taxon>
        <taxon>Cannaceae</taxon>
        <taxon>Canna</taxon>
    </lineage>
</organism>
<name>A0AAQ3Q7Y1_9LILI</name>
<dbReference type="GO" id="GO:0003824">
    <property type="term" value="F:catalytic activity"/>
    <property type="evidence" value="ECO:0007669"/>
    <property type="project" value="InterPro"/>
</dbReference>
<evidence type="ECO:0000313" key="2">
    <source>
        <dbReference type="EMBL" id="WOL00989.1"/>
    </source>
</evidence>
<dbReference type="EMBL" id="CP136892">
    <property type="protein sequence ID" value="WOL00989.1"/>
    <property type="molecule type" value="Genomic_DNA"/>
</dbReference>
<reference evidence="2 3" key="1">
    <citation type="submission" date="2023-10" db="EMBL/GenBank/DDBJ databases">
        <title>Chromosome-scale genome assembly provides insights into flower coloration mechanisms of Canna indica.</title>
        <authorList>
            <person name="Li C."/>
        </authorList>
    </citation>
    <scope>NUCLEOTIDE SEQUENCE [LARGE SCALE GENOMIC DNA]</scope>
    <source>
        <tissue evidence="2">Flower</tissue>
    </source>
</reference>
<dbReference type="Gene3D" id="3.60.10.10">
    <property type="entry name" value="Endonuclease/exonuclease/phosphatase"/>
    <property type="match status" value="1"/>
</dbReference>
<proteinExistence type="predicted"/>
<sequence>MHGDRHAVEELNAGETSWLRSADLPSSSSSSQRFSFFDAVCSLSSLSIHEQVVSLGFQYDASSGALEAALSDFKSGNELKCTRMTYIVNIYGPPRRAGRREFFSELESLLDSSSGNLIIGGDFNITRFVHERRNCSGFACDSAALSQLITDHDLLDLPIKGKDFTWSNNQHPLSLAKLDQILISSSTLLSLPSTLVIGEDRRLSDHNVLIFRATQPLHTRNRNFRLECYWLPKVGFRNIINSMWNEPPREESTATRWIRR</sequence>
<keyword evidence="3" id="KW-1185">Reference proteome</keyword>
<dbReference type="Pfam" id="PF14529">
    <property type="entry name" value="Exo_endo_phos_2"/>
    <property type="match status" value="1"/>
</dbReference>
<dbReference type="PANTHER" id="PTHR33710:SF71">
    <property type="entry name" value="ENDONUCLEASE_EXONUCLEASE_PHOSPHATASE DOMAIN-CONTAINING PROTEIN"/>
    <property type="match status" value="1"/>
</dbReference>
<dbReference type="InterPro" id="IPR005135">
    <property type="entry name" value="Endo/exonuclease/phosphatase"/>
</dbReference>
<dbReference type="SUPFAM" id="SSF56219">
    <property type="entry name" value="DNase I-like"/>
    <property type="match status" value="1"/>
</dbReference>
<dbReference type="AlphaFoldDB" id="A0AAQ3Q7Y1"/>